<feature type="transmembrane region" description="Helical" evidence="1">
    <location>
        <begin position="263"/>
        <end position="283"/>
    </location>
</feature>
<proteinExistence type="predicted"/>
<dbReference type="OrthoDB" id="408152at2759"/>
<dbReference type="GeneID" id="54490547"/>
<dbReference type="PANTHER" id="PTHR36978:SF8">
    <property type="entry name" value="NAD DEPENDENT EPIMERASE_DEHYDRATASE"/>
    <property type="match status" value="1"/>
</dbReference>
<accession>A0A6A6W723</accession>
<reference evidence="2" key="1">
    <citation type="journal article" date="2020" name="Stud. Mycol.">
        <title>101 Dothideomycetes genomes: a test case for predicting lifestyles and emergence of pathogens.</title>
        <authorList>
            <person name="Haridas S."/>
            <person name="Albert R."/>
            <person name="Binder M."/>
            <person name="Bloem J."/>
            <person name="Labutti K."/>
            <person name="Salamov A."/>
            <person name="Andreopoulos B."/>
            <person name="Baker S."/>
            <person name="Barry K."/>
            <person name="Bills G."/>
            <person name="Bluhm B."/>
            <person name="Cannon C."/>
            <person name="Castanera R."/>
            <person name="Culley D."/>
            <person name="Daum C."/>
            <person name="Ezra D."/>
            <person name="Gonzalez J."/>
            <person name="Henrissat B."/>
            <person name="Kuo A."/>
            <person name="Liang C."/>
            <person name="Lipzen A."/>
            <person name="Lutzoni F."/>
            <person name="Magnuson J."/>
            <person name="Mondo S."/>
            <person name="Nolan M."/>
            <person name="Ohm R."/>
            <person name="Pangilinan J."/>
            <person name="Park H.-J."/>
            <person name="Ramirez L."/>
            <person name="Alfaro M."/>
            <person name="Sun H."/>
            <person name="Tritt A."/>
            <person name="Yoshinaga Y."/>
            <person name="Zwiers L.-H."/>
            <person name="Turgeon B."/>
            <person name="Goodwin S."/>
            <person name="Spatafora J."/>
            <person name="Crous P."/>
            <person name="Grigoriev I."/>
        </authorList>
    </citation>
    <scope>NUCLEOTIDE SEQUENCE</scope>
    <source>
        <strain evidence="2">CBS 121739</strain>
    </source>
</reference>
<dbReference type="Gene3D" id="3.40.50.300">
    <property type="entry name" value="P-loop containing nucleotide triphosphate hydrolases"/>
    <property type="match status" value="1"/>
</dbReference>
<dbReference type="PANTHER" id="PTHR36978">
    <property type="entry name" value="P-LOOP CONTAINING NUCLEOTIDE TRIPHOSPHATE HYDROLASE"/>
    <property type="match status" value="1"/>
</dbReference>
<dbReference type="AlphaFoldDB" id="A0A6A6W723"/>
<gene>
    <name evidence="2" type="ORF">EJ05DRAFT_539010</name>
</gene>
<organism evidence="2 3">
    <name type="scientific">Pseudovirgaria hyperparasitica</name>
    <dbReference type="NCBI Taxonomy" id="470096"/>
    <lineage>
        <taxon>Eukaryota</taxon>
        <taxon>Fungi</taxon>
        <taxon>Dikarya</taxon>
        <taxon>Ascomycota</taxon>
        <taxon>Pezizomycotina</taxon>
        <taxon>Dothideomycetes</taxon>
        <taxon>Dothideomycetes incertae sedis</taxon>
        <taxon>Acrospermales</taxon>
        <taxon>Acrospermaceae</taxon>
        <taxon>Pseudovirgaria</taxon>
    </lineage>
</organism>
<dbReference type="Pfam" id="PF17784">
    <property type="entry name" value="Sulfotransfer_4"/>
    <property type="match status" value="1"/>
</dbReference>
<dbReference type="InterPro" id="IPR027417">
    <property type="entry name" value="P-loop_NTPase"/>
</dbReference>
<keyword evidence="1" id="KW-0812">Transmembrane</keyword>
<protein>
    <recommendedName>
        <fullName evidence="4">NAD dependent epimerase/dehydratase</fullName>
    </recommendedName>
</protein>
<keyword evidence="1" id="KW-0472">Membrane</keyword>
<sequence>MASAIIHWIMESSFMEHLHWVPPPERTRSEPMQILCLGLSRSGTESLSRALAILDYKPYHGFNAVADTADLVRWDQARRAKYAGYPLALDTAFYDSVLGPYTAVLDSSPAGYNAAELVAAYPDAKVILNTRDVAAWHASFAGTIVPAMVSTARPLARLLCMFGTERFWLDRGRQAAVCFWRCEGPRGIEANMDWVYKEHAAMVRGLMVGEPGRFLEWQIGDGWEPLCAFLGKEVPEEEFPSGNTSPELILKISEMLRKAHRACWRNLFICVGVGVGLGATLYMTV</sequence>
<evidence type="ECO:0008006" key="4">
    <source>
        <dbReference type="Google" id="ProtNLM"/>
    </source>
</evidence>
<dbReference type="Proteomes" id="UP000799437">
    <property type="component" value="Unassembled WGS sequence"/>
</dbReference>
<dbReference type="RefSeq" id="XP_033599332.1">
    <property type="nucleotide sequence ID" value="XM_033749493.1"/>
</dbReference>
<evidence type="ECO:0000313" key="3">
    <source>
        <dbReference type="Proteomes" id="UP000799437"/>
    </source>
</evidence>
<name>A0A6A6W723_9PEZI</name>
<keyword evidence="1" id="KW-1133">Transmembrane helix</keyword>
<keyword evidence="3" id="KW-1185">Reference proteome</keyword>
<dbReference type="EMBL" id="ML996574">
    <property type="protein sequence ID" value="KAF2756881.1"/>
    <property type="molecule type" value="Genomic_DNA"/>
</dbReference>
<evidence type="ECO:0000256" key="1">
    <source>
        <dbReference type="SAM" id="Phobius"/>
    </source>
</evidence>
<dbReference type="SUPFAM" id="SSF52540">
    <property type="entry name" value="P-loop containing nucleoside triphosphate hydrolases"/>
    <property type="match status" value="1"/>
</dbReference>
<evidence type="ECO:0000313" key="2">
    <source>
        <dbReference type="EMBL" id="KAF2756881.1"/>
    </source>
</evidence>
<dbReference type="InterPro" id="IPR040632">
    <property type="entry name" value="Sulfotransfer_4"/>
</dbReference>